<dbReference type="RefSeq" id="WP_028481335.1">
    <property type="nucleotide sequence ID" value="NZ_LVVZ01000010.1"/>
</dbReference>
<evidence type="ECO:0000313" key="7">
    <source>
        <dbReference type="Proteomes" id="UP000185783"/>
    </source>
</evidence>
<proteinExistence type="inferred from homology"/>
<dbReference type="CDD" id="cd19094">
    <property type="entry name" value="AKR_Tas-like"/>
    <property type="match status" value="1"/>
</dbReference>
<sequence length="350" mass="39447">MDFRKLGRTDLMVSSLCLGTMTFGEQNTEAEGHAQMDYALDHQINFFDTAELYSIPPKPETQGRTEEIIGTWFKSRGTRDRVILATKVIGRSDMTWFRKDGSPGRLNRAQMREALDASLRRLQTDYIDLYQLHWPERPVSQFGSNPAIWGDPAPAEDETPIHEILEVLGDFVKEGKVRHIGLSNESAWGTMKFLHESEVRGLPRVQSIQNAYSLVSRKFEVNLAEVAQREDVGLLAYSALAQGYLTGKYRNGALPKGSRKQLFNRLSRYETPGAEKAIEAYLALADEFGVDPSVMALAFAHTRSFVTSVILGATTMEQLKTDMLSADFEISEELEKRINEIHLMHTNPCP</sequence>
<feature type="domain" description="NADP-dependent oxidoreductase" evidence="5">
    <location>
        <begin position="16"/>
        <end position="341"/>
    </location>
</feature>
<protein>
    <recommendedName>
        <fullName evidence="4">Protein tas</fullName>
    </recommendedName>
</protein>
<comment type="similarity">
    <text evidence="3">Belongs to the aldo/keto reductase family. Aldo/keto reductase 2 subfamily.</text>
</comment>
<dbReference type="SUPFAM" id="SSF51430">
    <property type="entry name" value="NAD(P)-linked oxidoreductase"/>
    <property type="match status" value="1"/>
</dbReference>
<dbReference type="Gene3D" id="3.20.20.100">
    <property type="entry name" value="NADP-dependent oxidoreductase domain"/>
    <property type="match status" value="1"/>
</dbReference>
<accession>A0A1U7JJF0</accession>
<dbReference type="AlphaFoldDB" id="A0A1U7JJF0"/>
<keyword evidence="2" id="KW-0560">Oxidoreductase</keyword>
<dbReference type="InterPro" id="IPR050523">
    <property type="entry name" value="AKR_Detox_Biosynth"/>
</dbReference>
<dbReference type="Proteomes" id="UP000185783">
    <property type="component" value="Unassembled WGS sequence"/>
</dbReference>
<evidence type="ECO:0000259" key="5">
    <source>
        <dbReference type="Pfam" id="PF00248"/>
    </source>
</evidence>
<dbReference type="InterPro" id="IPR023210">
    <property type="entry name" value="NADP_OxRdtase_dom"/>
</dbReference>
<comment type="caution">
    <text evidence="6">The sequence shown here is derived from an EMBL/GenBank/DDBJ whole genome shotgun (WGS) entry which is preliminary data.</text>
</comment>
<evidence type="ECO:0000313" key="6">
    <source>
        <dbReference type="EMBL" id="OKL44822.1"/>
    </source>
</evidence>
<evidence type="ECO:0000256" key="4">
    <source>
        <dbReference type="ARBA" id="ARBA00070119"/>
    </source>
</evidence>
<gene>
    <name evidence="6" type="ORF">A3843_05845</name>
</gene>
<dbReference type="PRINTS" id="PR00069">
    <property type="entry name" value="ALDKETRDTASE"/>
</dbReference>
<dbReference type="Pfam" id="PF00248">
    <property type="entry name" value="Aldo_ket_red"/>
    <property type="match status" value="1"/>
</dbReference>
<dbReference type="InterPro" id="IPR020471">
    <property type="entry name" value="AKR"/>
</dbReference>
<evidence type="ECO:0000256" key="2">
    <source>
        <dbReference type="ARBA" id="ARBA00023002"/>
    </source>
</evidence>
<keyword evidence="1" id="KW-0521">NADP</keyword>
<keyword evidence="7" id="KW-1185">Reference proteome</keyword>
<dbReference type="InterPro" id="IPR036812">
    <property type="entry name" value="NAD(P)_OxRdtase_dom_sf"/>
</dbReference>
<evidence type="ECO:0000256" key="1">
    <source>
        <dbReference type="ARBA" id="ARBA00022857"/>
    </source>
</evidence>
<dbReference type="STRING" id="197461.A3843_05845"/>
<dbReference type="FunFam" id="3.20.20.100:FF:000005">
    <property type="entry name" value="NADP(H)-dependent aldo-keto reductase"/>
    <property type="match status" value="1"/>
</dbReference>
<name>A0A1U7JJF0_9HYPH</name>
<dbReference type="EMBL" id="LVVZ01000010">
    <property type="protein sequence ID" value="OKL44822.1"/>
    <property type="molecule type" value="Genomic_DNA"/>
</dbReference>
<dbReference type="OrthoDB" id="9803483at2"/>
<dbReference type="PANTHER" id="PTHR43364">
    <property type="entry name" value="NADH-SPECIFIC METHYLGLYOXAL REDUCTASE-RELATED"/>
    <property type="match status" value="1"/>
</dbReference>
<dbReference type="PANTHER" id="PTHR43364:SF4">
    <property type="entry name" value="NAD(P)-LINKED OXIDOREDUCTASE SUPERFAMILY PROTEIN"/>
    <property type="match status" value="1"/>
</dbReference>
<reference evidence="6 7" key="1">
    <citation type="submission" date="2016-03" db="EMBL/GenBank/DDBJ databases">
        <title>Genome sequence of Nesiotobacter sp. nov., a moderately halophilic alphaproteobacterium isolated from the Yellow Sea, China.</title>
        <authorList>
            <person name="Zhang G."/>
            <person name="Zhang R."/>
        </authorList>
    </citation>
    <scope>NUCLEOTIDE SEQUENCE [LARGE SCALE GENOMIC DNA]</scope>
    <source>
        <strain evidence="6 7">WB1-6</strain>
    </source>
</reference>
<organism evidence="6 7">
    <name type="scientific">Pseudovibrio exalbescens</name>
    <dbReference type="NCBI Taxonomy" id="197461"/>
    <lineage>
        <taxon>Bacteria</taxon>
        <taxon>Pseudomonadati</taxon>
        <taxon>Pseudomonadota</taxon>
        <taxon>Alphaproteobacteria</taxon>
        <taxon>Hyphomicrobiales</taxon>
        <taxon>Stappiaceae</taxon>
        <taxon>Pseudovibrio</taxon>
    </lineage>
</organism>
<evidence type="ECO:0000256" key="3">
    <source>
        <dbReference type="ARBA" id="ARBA00038157"/>
    </source>
</evidence>
<dbReference type="GO" id="GO:0016491">
    <property type="term" value="F:oxidoreductase activity"/>
    <property type="evidence" value="ECO:0007669"/>
    <property type="project" value="UniProtKB-KW"/>
</dbReference>